<keyword evidence="1" id="KW-0862">Zinc</keyword>
<dbReference type="PANTHER" id="PTHR38133">
    <property type="entry name" value="SLR1429 PROTEIN"/>
    <property type="match status" value="1"/>
</dbReference>
<feature type="compositionally biased region" description="Pro residues" evidence="2">
    <location>
        <begin position="262"/>
        <end position="281"/>
    </location>
</feature>
<dbReference type="Pfam" id="PF04434">
    <property type="entry name" value="SWIM"/>
    <property type="match status" value="1"/>
</dbReference>
<proteinExistence type="predicted"/>
<dbReference type="PROSITE" id="PS50966">
    <property type="entry name" value="ZF_SWIM"/>
    <property type="match status" value="1"/>
</dbReference>
<dbReference type="Proteomes" id="UP001598300">
    <property type="component" value="Unassembled WGS sequence"/>
</dbReference>
<feature type="region of interest" description="Disordered" evidence="2">
    <location>
        <begin position="259"/>
        <end position="289"/>
    </location>
</feature>
<protein>
    <submittedName>
        <fullName evidence="4">SWIM zinc finger family protein</fullName>
    </submittedName>
</protein>
<accession>A0ABW6DYW4</accession>
<feature type="region of interest" description="Disordered" evidence="2">
    <location>
        <begin position="1"/>
        <end position="57"/>
    </location>
</feature>
<comment type="caution">
    <text evidence="4">The sequence shown here is derived from an EMBL/GenBank/DDBJ whole genome shotgun (WGS) entry which is preliminary data.</text>
</comment>
<dbReference type="RefSeq" id="WP_339153376.1">
    <property type="nucleotide sequence ID" value="NZ_JBHVRE010000004.1"/>
</dbReference>
<name>A0ABW6DYW4_9ACTN</name>
<feature type="compositionally biased region" description="Basic and acidic residues" evidence="2">
    <location>
        <begin position="231"/>
        <end position="241"/>
    </location>
</feature>
<feature type="compositionally biased region" description="Low complexity" evidence="2">
    <location>
        <begin position="11"/>
        <end position="39"/>
    </location>
</feature>
<dbReference type="EMBL" id="JBHXPM010000023">
    <property type="protein sequence ID" value="MFD3959025.1"/>
    <property type="molecule type" value="Genomic_DNA"/>
</dbReference>
<keyword evidence="1" id="KW-0863">Zinc-finger</keyword>
<keyword evidence="1" id="KW-0479">Metal-binding</keyword>
<feature type="compositionally biased region" description="Pro residues" evidence="2">
    <location>
        <begin position="1"/>
        <end position="10"/>
    </location>
</feature>
<dbReference type="PANTHER" id="PTHR38133:SF1">
    <property type="entry name" value="SLR1429 PROTEIN"/>
    <property type="match status" value="1"/>
</dbReference>
<gene>
    <name evidence="4" type="ORF">ACFWR3_23495</name>
</gene>
<dbReference type="InterPro" id="IPR007527">
    <property type="entry name" value="Znf_SWIM"/>
</dbReference>
<evidence type="ECO:0000313" key="5">
    <source>
        <dbReference type="Proteomes" id="UP001598300"/>
    </source>
</evidence>
<feature type="region of interest" description="Disordered" evidence="2">
    <location>
        <begin position="231"/>
        <end position="250"/>
    </location>
</feature>
<evidence type="ECO:0000259" key="3">
    <source>
        <dbReference type="PROSITE" id="PS50966"/>
    </source>
</evidence>
<sequence>MSPRPAPGSRPRPAAASGAAPRPTPRSAPRTASRSAPRARPGPDDLRRTFDAVPARTAREGEPFADSWWGRAWVAALESLSMDGARLARGRAYADEGKVAAITVTPGRVVAYVHGSRPRPYRSELRLRTFTDTGWDTLLDAVAAHPGHLSALLAKEMPHSLADTARDADVRLLPGGDDLDPSCTCPDHGRPCKHVAALCYQTARLLDSDPFVLLLMRGRGERELLDELGRRNAEHSARERPAAPPVPPSLPAAEALADRFLPPLPPPLPVPPHPDRPPSYPDLPGARDPLGLDHLATDAAARAHALLTTGRDPLAGLTPWQDAVRIAASRPTAGLTATTRALYRELAHATGRNTTDLARAVAAWRQGGAEGLAVLEDPWDPPAGPFDRARPLLAAAGFPRFTPRRNHLTHPDGSLQLRFGHDMRWYGYESDPGADDWWPRAAPQHDPVAALEALLAGDVVPDPEDTPSYVR</sequence>
<evidence type="ECO:0000256" key="2">
    <source>
        <dbReference type="SAM" id="MobiDB-lite"/>
    </source>
</evidence>
<keyword evidence="5" id="KW-1185">Reference proteome</keyword>
<evidence type="ECO:0000313" key="4">
    <source>
        <dbReference type="EMBL" id="MFD3959025.1"/>
    </source>
</evidence>
<feature type="domain" description="SWIM-type" evidence="3">
    <location>
        <begin position="168"/>
        <end position="203"/>
    </location>
</feature>
<feature type="compositionally biased region" description="Basic and acidic residues" evidence="2">
    <location>
        <begin position="41"/>
        <end position="50"/>
    </location>
</feature>
<reference evidence="4 5" key="1">
    <citation type="submission" date="2024-09" db="EMBL/GenBank/DDBJ databases">
        <title>The Natural Products Discovery Center: Release of the First 8490 Sequenced Strains for Exploring Actinobacteria Biosynthetic Diversity.</title>
        <authorList>
            <person name="Kalkreuter E."/>
            <person name="Kautsar S.A."/>
            <person name="Yang D."/>
            <person name="Bader C.D."/>
            <person name="Teijaro C.N."/>
            <person name="Fluegel L."/>
            <person name="Davis C.M."/>
            <person name="Simpson J.R."/>
            <person name="Lauterbach L."/>
            <person name="Steele A.D."/>
            <person name="Gui C."/>
            <person name="Meng S."/>
            <person name="Li G."/>
            <person name="Viehrig K."/>
            <person name="Ye F."/>
            <person name="Su P."/>
            <person name="Kiefer A.F."/>
            <person name="Nichols A."/>
            <person name="Cepeda A.J."/>
            <person name="Yan W."/>
            <person name="Fan B."/>
            <person name="Jiang Y."/>
            <person name="Adhikari A."/>
            <person name="Zheng C.-J."/>
            <person name="Schuster L."/>
            <person name="Cowan T.M."/>
            <person name="Smanski M.J."/>
            <person name="Chevrette M.G."/>
            <person name="De Carvalho L.P.S."/>
            <person name="Shen B."/>
        </authorList>
    </citation>
    <scope>NUCLEOTIDE SEQUENCE [LARGE SCALE GENOMIC DNA]</scope>
    <source>
        <strain evidence="4 5">NPDC058584</strain>
    </source>
</reference>
<evidence type="ECO:0000256" key="1">
    <source>
        <dbReference type="PROSITE-ProRule" id="PRU00325"/>
    </source>
</evidence>
<organism evidence="4 5">
    <name type="scientific">Streptomyces bacillaris</name>
    <dbReference type="NCBI Taxonomy" id="68179"/>
    <lineage>
        <taxon>Bacteria</taxon>
        <taxon>Bacillati</taxon>
        <taxon>Actinomycetota</taxon>
        <taxon>Actinomycetes</taxon>
        <taxon>Kitasatosporales</taxon>
        <taxon>Streptomycetaceae</taxon>
        <taxon>Streptomyces</taxon>
    </lineage>
</organism>